<dbReference type="SUPFAM" id="SSF55781">
    <property type="entry name" value="GAF domain-like"/>
    <property type="match status" value="1"/>
</dbReference>
<evidence type="ECO:0000256" key="1">
    <source>
        <dbReference type="ARBA" id="ARBA00023015"/>
    </source>
</evidence>
<dbReference type="RefSeq" id="WP_110105985.1">
    <property type="nucleotide sequence ID" value="NZ_JACBZZ010000001.1"/>
</dbReference>
<dbReference type="AlphaFoldDB" id="A0A2V3DRG8"/>
<dbReference type="Pfam" id="PF09339">
    <property type="entry name" value="HTH_IclR"/>
    <property type="match status" value="1"/>
</dbReference>
<reference evidence="5 6" key="1">
    <citation type="submission" date="2018-05" db="EMBL/GenBank/DDBJ databases">
        <title>Genetic diversity of glacier-inhabiting Cryobacterium bacteria in China and description of Cryobacterium mengkeensis sp. nov. and Arthrobacter glacialis sp. nov.</title>
        <authorList>
            <person name="Liu Q."/>
            <person name="Xin Y.-H."/>
        </authorList>
    </citation>
    <scope>NUCLEOTIDE SEQUENCE [LARGE SCALE GENOMIC DNA]</scope>
    <source>
        <strain evidence="5 6">GP3</strain>
    </source>
</reference>
<proteinExistence type="predicted"/>
<organism evidence="5 6">
    <name type="scientific">Arthrobacter psychrochitiniphilus</name>
    <dbReference type="NCBI Taxonomy" id="291045"/>
    <lineage>
        <taxon>Bacteria</taxon>
        <taxon>Bacillati</taxon>
        <taxon>Actinomycetota</taxon>
        <taxon>Actinomycetes</taxon>
        <taxon>Micrococcales</taxon>
        <taxon>Micrococcaceae</taxon>
        <taxon>Arthrobacter</taxon>
    </lineage>
</organism>
<evidence type="ECO:0000313" key="6">
    <source>
        <dbReference type="Proteomes" id="UP000246303"/>
    </source>
</evidence>
<feature type="compositionally biased region" description="Low complexity" evidence="4">
    <location>
        <begin position="1"/>
        <end position="13"/>
    </location>
</feature>
<dbReference type="InterPro" id="IPR036390">
    <property type="entry name" value="WH_DNA-bd_sf"/>
</dbReference>
<dbReference type="Pfam" id="PF01614">
    <property type="entry name" value="IclR_C"/>
    <property type="match status" value="1"/>
</dbReference>
<protein>
    <submittedName>
        <fullName evidence="5">IclR family transcriptional regulator</fullName>
    </submittedName>
</protein>
<evidence type="ECO:0000256" key="3">
    <source>
        <dbReference type="ARBA" id="ARBA00023163"/>
    </source>
</evidence>
<dbReference type="SMART" id="SM00346">
    <property type="entry name" value="HTH_ICLR"/>
    <property type="match status" value="1"/>
</dbReference>
<sequence length="278" mass="29631">MTAVDAAGTAATGGTVGEKRNDSSSLRKALLLLAVVSDHPSLEGLALAELAELSGVNKSTVLRLAAPLMEKNLIERDRVSGRFRLGFGSLRLGQSYLDSLDLRSAANEELRALMRMTANTVHLVVLSGHDVVYLDKVEDQATVRMASRIGASMPAYCTAVGKAILAYSPEEVVAPILSVPLAAITSKTITDPELLRLELSSVRRRGYSIDDRENEPEVRCVAAPIFNHDDMVVAALSVSSLTSRMTPAKVREVGPMAAQAGLQISVKLGSRKAAAMLH</sequence>
<dbReference type="InterPro" id="IPR050707">
    <property type="entry name" value="HTH_MetabolicPath_Reg"/>
</dbReference>
<comment type="caution">
    <text evidence="5">The sequence shown here is derived from an EMBL/GenBank/DDBJ whole genome shotgun (WGS) entry which is preliminary data.</text>
</comment>
<dbReference type="GO" id="GO:0045892">
    <property type="term" value="P:negative regulation of DNA-templated transcription"/>
    <property type="evidence" value="ECO:0007669"/>
    <property type="project" value="TreeGrafter"/>
</dbReference>
<dbReference type="PROSITE" id="PS51078">
    <property type="entry name" value="ICLR_ED"/>
    <property type="match status" value="1"/>
</dbReference>
<evidence type="ECO:0000256" key="4">
    <source>
        <dbReference type="SAM" id="MobiDB-lite"/>
    </source>
</evidence>
<dbReference type="GO" id="GO:0003677">
    <property type="term" value="F:DNA binding"/>
    <property type="evidence" value="ECO:0007669"/>
    <property type="project" value="UniProtKB-KW"/>
</dbReference>
<dbReference type="Gene3D" id="1.10.10.10">
    <property type="entry name" value="Winged helix-like DNA-binding domain superfamily/Winged helix DNA-binding domain"/>
    <property type="match status" value="1"/>
</dbReference>
<dbReference type="InterPro" id="IPR014757">
    <property type="entry name" value="Tscrpt_reg_IclR_C"/>
</dbReference>
<feature type="region of interest" description="Disordered" evidence="4">
    <location>
        <begin position="1"/>
        <end position="21"/>
    </location>
</feature>
<dbReference type="InterPro" id="IPR029016">
    <property type="entry name" value="GAF-like_dom_sf"/>
</dbReference>
<dbReference type="PANTHER" id="PTHR30136:SF35">
    <property type="entry name" value="HTH-TYPE TRANSCRIPTIONAL REGULATOR RV1719"/>
    <property type="match status" value="1"/>
</dbReference>
<dbReference type="InterPro" id="IPR005471">
    <property type="entry name" value="Tscrpt_reg_IclR_N"/>
</dbReference>
<keyword evidence="3" id="KW-0804">Transcription</keyword>
<dbReference type="OrthoDB" id="8479143at2"/>
<dbReference type="SUPFAM" id="SSF46785">
    <property type="entry name" value="Winged helix' DNA-binding domain"/>
    <property type="match status" value="1"/>
</dbReference>
<evidence type="ECO:0000256" key="2">
    <source>
        <dbReference type="ARBA" id="ARBA00023125"/>
    </source>
</evidence>
<evidence type="ECO:0000313" key="5">
    <source>
        <dbReference type="EMBL" id="PXA65376.1"/>
    </source>
</evidence>
<name>A0A2V3DRG8_9MICC</name>
<keyword evidence="2" id="KW-0238">DNA-binding</keyword>
<dbReference type="GO" id="GO:0003700">
    <property type="term" value="F:DNA-binding transcription factor activity"/>
    <property type="evidence" value="ECO:0007669"/>
    <property type="project" value="TreeGrafter"/>
</dbReference>
<dbReference type="InterPro" id="IPR036388">
    <property type="entry name" value="WH-like_DNA-bd_sf"/>
</dbReference>
<accession>A0A2V3DRG8</accession>
<dbReference type="PANTHER" id="PTHR30136">
    <property type="entry name" value="HELIX-TURN-HELIX TRANSCRIPTIONAL REGULATOR, ICLR FAMILY"/>
    <property type="match status" value="1"/>
</dbReference>
<gene>
    <name evidence="5" type="ORF">CVS29_08870</name>
</gene>
<keyword evidence="1" id="KW-0805">Transcription regulation</keyword>
<dbReference type="EMBL" id="QHLZ01000005">
    <property type="protein sequence ID" value="PXA65376.1"/>
    <property type="molecule type" value="Genomic_DNA"/>
</dbReference>
<dbReference type="Proteomes" id="UP000246303">
    <property type="component" value="Unassembled WGS sequence"/>
</dbReference>
<dbReference type="Gene3D" id="3.30.450.40">
    <property type="match status" value="1"/>
</dbReference>
<keyword evidence="6" id="KW-1185">Reference proteome</keyword>
<dbReference type="PROSITE" id="PS51077">
    <property type="entry name" value="HTH_ICLR"/>
    <property type="match status" value="1"/>
</dbReference>